<dbReference type="Proteomes" id="UP000251197">
    <property type="component" value="Unassembled WGS sequence"/>
</dbReference>
<proteinExistence type="predicted"/>
<name>A0A2X3J8L1_9ENTR</name>
<dbReference type="AlphaFoldDB" id="A0A2X3J8L1"/>
<accession>A0A2X3J8L1</accession>
<dbReference type="EMBL" id="UAVU01000007">
    <property type="protein sequence ID" value="SQC91404.1"/>
    <property type="molecule type" value="Genomic_DNA"/>
</dbReference>
<evidence type="ECO:0000313" key="1">
    <source>
        <dbReference type="EMBL" id="SQC91404.1"/>
    </source>
</evidence>
<protein>
    <submittedName>
        <fullName evidence="1">Putative colanic acid biosynthesis protein</fullName>
    </submittedName>
</protein>
<organism evidence="1 2">
    <name type="scientific">Cedecea neteri</name>
    <dbReference type="NCBI Taxonomy" id="158822"/>
    <lineage>
        <taxon>Bacteria</taxon>
        <taxon>Pseudomonadati</taxon>
        <taxon>Pseudomonadota</taxon>
        <taxon>Gammaproteobacteria</taxon>
        <taxon>Enterobacterales</taxon>
        <taxon>Enterobacteriaceae</taxon>
        <taxon>Cedecea</taxon>
    </lineage>
</organism>
<gene>
    <name evidence="1" type="ORF">NCTC12120_04560</name>
</gene>
<evidence type="ECO:0000313" key="2">
    <source>
        <dbReference type="Proteomes" id="UP000251197"/>
    </source>
</evidence>
<reference evidence="1 2" key="1">
    <citation type="submission" date="2018-06" db="EMBL/GenBank/DDBJ databases">
        <authorList>
            <consortium name="Pathogen Informatics"/>
            <person name="Doyle S."/>
        </authorList>
    </citation>
    <scope>NUCLEOTIDE SEQUENCE [LARGE SCALE GENOMIC DNA]</scope>
    <source>
        <strain evidence="1 2">NCTC12120</strain>
    </source>
</reference>
<sequence length="48" mass="5338">MAKDDTLLSLANIHAVNEKGQSSVDIDRIDQLHVNSENLNFTLSRVSK</sequence>